<sequence>MENRKPKQVKNYPENGEMKYLFRKKLKDMDTKTLLLVQESTKYFPGFPESRIAQMNGGIFEVMLYTPKADPTPVFIKRKQVQTTTYHLKQAEWRAVLGRNEFEIGDEIDCWAIYNASAAHADEGQCLSLVIEKGNRVHLFRKTLTQSDLLSLEIVQPLLEGLSLNLRRELNDGVEVVWFTPVIAGIVDLKREQSGYITYNLRHKGWCNIAGVNRWITGQRIDCWCLFDSDATDLDEALTLIIQGVTIISSSS</sequence>
<evidence type="ECO:0000313" key="1">
    <source>
        <dbReference type="EMBL" id="KAJ4721137.1"/>
    </source>
</evidence>
<protein>
    <submittedName>
        <fullName evidence="1">Uncharacterized protein</fullName>
    </submittedName>
</protein>
<evidence type="ECO:0000313" key="2">
    <source>
        <dbReference type="Proteomes" id="UP001164539"/>
    </source>
</evidence>
<gene>
    <name evidence="1" type="ORF">OWV82_008859</name>
</gene>
<comment type="caution">
    <text evidence="1">The sequence shown here is derived from an EMBL/GenBank/DDBJ whole genome shotgun (WGS) entry which is preliminary data.</text>
</comment>
<proteinExistence type="predicted"/>
<dbReference type="Proteomes" id="UP001164539">
    <property type="component" value="Chromosome 4"/>
</dbReference>
<keyword evidence="2" id="KW-1185">Reference proteome</keyword>
<accession>A0ACC1YCR3</accession>
<dbReference type="EMBL" id="CM051397">
    <property type="protein sequence ID" value="KAJ4721137.1"/>
    <property type="molecule type" value="Genomic_DNA"/>
</dbReference>
<reference evidence="1 2" key="1">
    <citation type="journal article" date="2023" name="Science">
        <title>Complex scaffold remodeling in plant triterpene biosynthesis.</title>
        <authorList>
            <person name="De La Pena R."/>
            <person name="Hodgson H."/>
            <person name="Liu J.C."/>
            <person name="Stephenson M.J."/>
            <person name="Martin A.C."/>
            <person name="Owen C."/>
            <person name="Harkess A."/>
            <person name="Leebens-Mack J."/>
            <person name="Jimenez L.E."/>
            <person name="Osbourn A."/>
            <person name="Sattely E.S."/>
        </authorList>
    </citation>
    <scope>NUCLEOTIDE SEQUENCE [LARGE SCALE GENOMIC DNA]</scope>
    <source>
        <strain evidence="2">cv. JPN11</strain>
        <tissue evidence="1">Leaf</tissue>
    </source>
</reference>
<organism evidence="1 2">
    <name type="scientific">Melia azedarach</name>
    <name type="common">Chinaberry tree</name>
    <dbReference type="NCBI Taxonomy" id="155640"/>
    <lineage>
        <taxon>Eukaryota</taxon>
        <taxon>Viridiplantae</taxon>
        <taxon>Streptophyta</taxon>
        <taxon>Embryophyta</taxon>
        <taxon>Tracheophyta</taxon>
        <taxon>Spermatophyta</taxon>
        <taxon>Magnoliopsida</taxon>
        <taxon>eudicotyledons</taxon>
        <taxon>Gunneridae</taxon>
        <taxon>Pentapetalae</taxon>
        <taxon>rosids</taxon>
        <taxon>malvids</taxon>
        <taxon>Sapindales</taxon>
        <taxon>Meliaceae</taxon>
        <taxon>Melia</taxon>
    </lineage>
</organism>
<name>A0ACC1YCR3_MELAZ</name>